<comment type="caution">
    <text evidence="18">The sequence shown here is derived from an EMBL/GenBank/DDBJ whole genome shotgun (WGS) entry which is preliminary data.</text>
</comment>
<proteinExistence type="inferred from homology"/>
<keyword evidence="12" id="KW-0624">Polysaccharide degradation</keyword>
<keyword evidence="8" id="KW-0186">Copper</keyword>
<keyword evidence="11" id="KW-0119">Carbohydrate metabolism</keyword>
<dbReference type="PANTHER" id="PTHR33353:SF10">
    <property type="entry name" value="ENDO-BETA-1,4-GLUCANASE D"/>
    <property type="match status" value="1"/>
</dbReference>
<dbReference type="GeneID" id="71999373"/>
<dbReference type="Pfam" id="PF03443">
    <property type="entry name" value="AA9"/>
    <property type="match status" value="1"/>
</dbReference>
<evidence type="ECO:0000256" key="15">
    <source>
        <dbReference type="ARBA" id="ARBA00047174"/>
    </source>
</evidence>
<keyword evidence="3" id="KW-0964">Secreted</keyword>
<dbReference type="RefSeq" id="XP_047772533.1">
    <property type="nucleotide sequence ID" value="XM_047918641.1"/>
</dbReference>
<feature type="compositionally biased region" description="Low complexity" evidence="16">
    <location>
        <begin position="261"/>
        <end position="281"/>
    </location>
</feature>
<dbReference type="GO" id="GO:0016787">
    <property type="term" value="F:hydrolase activity"/>
    <property type="evidence" value="ECO:0007669"/>
    <property type="project" value="UniProtKB-KW"/>
</dbReference>
<name>A0ABQ8JXR0_9APHY</name>
<evidence type="ECO:0000256" key="4">
    <source>
        <dbReference type="ARBA" id="ARBA00022723"/>
    </source>
</evidence>
<evidence type="ECO:0000256" key="8">
    <source>
        <dbReference type="ARBA" id="ARBA00023008"/>
    </source>
</evidence>
<evidence type="ECO:0000256" key="3">
    <source>
        <dbReference type="ARBA" id="ARBA00022525"/>
    </source>
</evidence>
<evidence type="ECO:0000313" key="18">
    <source>
        <dbReference type="EMBL" id="KAH9828982.1"/>
    </source>
</evidence>
<evidence type="ECO:0000256" key="14">
    <source>
        <dbReference type="ARBA" id="ARBA00045077"/>
    </source>
</evidence>
<dbReference type="EMBL" id="JADCUA010000045">
    <property type="protein sequence ID" value="KAH9828982.1"/>
    <property type="molecule type" value="Genomic_DNA"/>
</dbReference>
<evidence type="ECO:0000259" key="17">
    <source>
        <dbReference type="Pfam" id="PF03443"/>
    </source>
</evidence>
<comment type="similarity">
    <text evidence="13">Belongs to the polysaccharide monooxygenase AA9 family.</text>
</comment>
<keyword evidence="5" id="KW-0732">Signal</keyword>
<dbReference type="Gene3D" id="2.70.50.70">
    <property type="match status" value="1"/>
</dbReference>
<evidence type="ECO:0000256" key="9">
    <source>
        <dbReference type="ARBA" id="ARBA00023033"/>
    </source>
</evidence>
<evidence type="ECO:0000256" key="7">
    <source>
        <dbReference type="ARBA" id="ARBA00023002"/>
    </source>
</evidence>
<feature type="region of interest" description="Disordered" evidence="16">
    <location>
        <begin position="234"/>
        <end position="293"/>
    </location>
</feature>
<evidence type="ECO:0000256" key="1">
    <source>
        <dbReference type="ARBA" id="ARBA00001973"/>
    </source>
</evidence>
<dbReference type="InterPro" id="IPR049892">
    <property type="entry name" value="AA9"/>
</dbReference>
<dbReference type="CDD" id="cd21175">
    <property type="entry name" value="LPMO_AA9"/>
    <property type="match status" value="1"/>
</dbReference>
<protein>
    <recommendedName>
        <fullName evidence="15">lytic cellulose monooxygenase (C4-dehydrogenating)</fullName>
        <ecNumber evidence="15">1.14.99.56</ecNumber>
    </recommendedName>
</protein>
<comment type="subcellular location">
    <subcellularLocation>
        <location evidence="2">Secreted</location>
    </subcellularLocation>
</comment>
<evidence type="ECO:0000256" key="10">
    <source>
        <dbReference type="ARBA" id="ARBA00023157"/>
    </source>
</evidence>
<keyword evidence="9" id="KW-0503">Monooxygenase</keyword>
<evidence type="ECO:0000256" key="12">
    <source>
        <dbReference type="ARBA" id="ARBA00023326"/>
    </source>
</evidence>
<evidence type="ECO:0000256" key="6">
    <source>
        <dbReference type="ARBA" id="ARBA00023001"/>
    </source>
</evidence>
<dbReference type="PANTHER" id="PTHR33353">
    <property type="entry name" value="PUTATIVE (AFU_ORTHOLOGUE AFUA_1G12560)-RELATED"/>
    <property type="match status" value="1"/>
</dbReference>
<dbReference type="EC" id="1.14.99.56" evidence="15"/>
<evidence type="ECO:0000313" key="19">
    <source>
        <dbReference type="Proteomes" id="UP000814176"/>
    </source>
</evidence>
<sequence length="314" mass="31499">MISSISPVQPATNADLNCGLDAQVAAITAPAKPGSNVTFQWSGAPGGGDNWPHNVGPLMTYMTQCTTTNCTEFDSTSAEWFKIAELGMSSSSAWFQAYLTQGDSYTLTLPKNIKPGGYLIRHEVIALHQAVSVGGAEFYPSCTQVLISGSGDGTPSSGETCTFPGGYSNTDPGIYVPDIYDGDLDYVFPGPNISHLASPGDGMITAKVPGGDAAPSGTEIASSTASVSVVAAPTGAGGSGGSSASSGSDTGSDSGSGGSAGASATAAPTVGGGSAAASSPPKCALRSSVAQTPLSTLSRRRLHHVIKRFFARSS</sequence>
<keyword evidence="7" id="KW-0560">Oxidoreductase</keyword>
<keyword evidence="18" id="KW-0378">Hydrolase</keyword>
<dbReference type="Proteomes" id="UP000814176">
    <property type="component" value="Unassembled WGS sequence"/>
</dbReference>
<feature type="compositionally biased region" description="Low complexity" evidence="16">
    <location>
        <begin position="242"/>
        <end position="253"/>
    </location>
</feature>
<evidence type="ECO:0000256" key="5">
    <source>
        <dbReference type="ARBA" id="ARBA00022729"/>
    </source>
</evidence>
<evidence type="ECO:0000256" key="2">
    <source>
        <dbReference type="ARBA" id="ARBA00004613"/>
    </source>
</evidence>
<keyword evidence="10" id="KW-1015">Disulfide bond</keyword>
<evidence type="ECO:0000256" key="11">
    <source>
        <dbReference type="ARBA" id="ARBA00023277"/>
    </source>
</evidence>
<evidence type="ECO:0000256" key="13">
    <source>
        <dbReference type="ARBA" id="ARBA00044502"/>
    </source>
</evidence>
<keyword evidence="19" id="KW-1185">Reference proteome</keyword>
<feature type="domain" description="Auxiliary Activity family 9 catalytic" evidence="17">
    <location>
        <begin position="5"/>
        <end position="181"/>
    </location>
</feature>
<keyword evidence="4" id="KW-0479">Metal-binding</keyword>
<gene>
    <name evidence="18" type="ORF">C8Q71DRAFT_452955</name>
</gene>
<comment type="catalytic activity">
    <reaction evidence="14">
        <text>[(1-&gt;4)-beta-D-glucosyl]n+m + reduced acceptor + O2 = 4-dehydro-beta-D-glucosyl-[(1-&gt;4)-beta-D-glucosyl]n-1 + [(1-&gt;4)-beta-D-glucosyl]m + acceptor + H2O.</text>
        <dbReference type="EC" id="1.14.99.56"/>
    </reaction>
</comment>
<evidence type="ECO:0000256" key="16">
    <source>
        <dbReference type="SAM" id="MobiDB-lite"/>
    </source>
</evidence>
<organism evidence="18 19">
    <name type="scientific">Rhodofomes roseus</name>
    <dbReference type="NCBI Taxonomy" id="34475"/>
    <lineage>
        <taxon>Eukaryota</taxon>
        <taxon>Fungi</taxon>
        <taxon>Dikarya</taxon>
        <taxon>Basidiomycota</taxon>
        <taxon>Agaricomycotina</taxon>
        <taxon>Agaricomycetes</taxon>
        <taxon>Polyporales</taxon>
        <taxon>Rhodofomes</taxon>
    </lineage>
</organism>
<comment type="cofactor">
    <cofactor evidence="1">
        <name>Cu(2+)</name>
        <dbReference type="ChEBI" id="CHEBI:29036"/>
    </cofactor>
</comment>
<dbReference type="InterPro" id="IPR005103">
    <property type="entry name" value="AA9_LPMO"/>
</dbReference>
<reference evidence="18 19" key="1">
    <citation type="journal article" date="2021" name="Environ. Microbiol.">
        <title>Gene family expansions and transcriptome signatures uncover fungal adaptations to wood decay.</title>
        <authorList>
            <person name="Hage H."/>
            <person name="Miyauchi S."/>
            <person name="Viragh M."/>
            <person name="Drula E."/>
            <person name="Min B."/>
            <person name="Chaduli D."/>
            <person name="Navarro D."/>
            <person name="Favel A."/>
            <person name="Norest M."/>
            <person name="Lesage-Meessen L."/>
            <person name="Balint B."/>
            <person name="Merenyi Z."/>
            <person name="de Eugenio L."/>
            <person name="Morin E."/>
            <person name="Martinez A.T."/>
            <person name="Baldrian P."/>
            <person name="Stursova M."/>
            <person name="Martinez M.J."/>
            <person name="Novotny C."/>
            <person name="Magnuson J.K."/>
            <person name="Spatafora J.W."/>
            <person name="Maurice S."/>
            <person name="Pangilinan J."/>
            <person name="Andreopoulos W."/>
            <person name="LaButti K."/>
            <person name="Hundley H."/>
            <person name="Na H."/>
            <person name="Kuo A."/>
            <person name="Barry K."/>
            <person name="Lipzen A."/>
            <person name="Henrissat B."/>
            <person name="Riley R."/>
            <person name="Ahrendt S."/>
            <person name="Nagy L.G."/>
            <person name="Grigoriev I.V."/>
            <person name="Martin F."/>
            <person name="Rosso M.N."/>
        </authorList>
    </citation>
    <scope>NUCLEOTIDE SEQUENCE [LARGE SCALE GENOMIC DNA]</scope>
    <source>
        <strain evidence="18 19">CIRM-BRFM 1785</strain>
    </source>
</reference>
<accession>A0ABQ8JXR0</accession>
<keyword evidence="6" id="KW-0136">Cellulose degradation</keyword>